<proteinExistence type="predicted"/>
<evidence type="ECO:0000313" key="2">
    <source>
        <dbReference type="EMBL" id="KPO13124.1"/>
    </source>
</evidence>
<organism evidence="2 3">
    <name type="scientific">Escherichia coli</name>
    <dbReference type="NCBI Taxonomy" id="562"/>
    <lineage>
        <taxon>Bacteria</taxon>
        <taxon>Pseudomonadati</taxon>
        <taxon>Pseudomonadota</taxon>
        <taxon>Gammaproteobacteria</taxon>
        <taxon>Enterobacterales</taxon>
        <taxon>Enterobacteriaceae</taxon>
        <taxon>Escherichia</taxon>
    </lineage>
</organism>
<sequence>MKKPTYNKSDRLPVRKNNPHTPEARERVIDRLRASAKADFVFIVRWLTTGKSNGEPIPLARCDNLRNIISNLETLKAGIQPDWRKALTLMSREVHSRHKVTNTAKPPSKIAVGVISNLNEISQKIASGKATYDMPARLNYMLQLTTSLEGGDELADSIREVTKSAEMALRGYSKSPQKQKILKHTQLPKVLRDDKAFRDECAHLAGISDIIVVANCLIAMSARLGVSPVNLANRAAALKNVIKPEILPELLDLLQQDVDITALVPPPKVKDDNSRSDGGKLVGLTGIVEGGASIGVEAQRIITAELKKHIPLTAVQRIALDTARTSLALECDAFNVIEEIKRISANLNLRPLAVATYVAHKSPGIRSDIAGDVITLLAQDEVLSSNET</sequence>
<gene>
    <name evidence="2" type="ORF">ACU57_10085</name>
</gene>
<dbReference type="AlphaFoldDB" id="A0A0P7PC34"/>
<dbReference type="Proteomes" id="UP000050556">
    <property type="component" value="Unassembled WGS sequence"/>
</dbReference>
<dbReference type="EMBL" id="LDYI01000078">
    <property type="protein sequence ID" value="KPO13124.1"/>
    <property type="molecule type" value="Genomic_DNA"/>
</dbReference>
<reference evidence="2 3" key="1">
    <citation type="journal article" date="2015" name="Front. Microbiol.">
        <title>Genetic determinants of heat resistance in Escherichia coli.</title>
        <authorList>
            <person name="Mercer R.G."/>
            <person name="Zheng J."/>
            <person name="Garcia-Hernandez R."/>
            <person name="Ruan L."/>
            <person name="Ganzle M.G."/>
            <person name="McMullen L.M."/>
        </authorList>
    </citation>
    <scope>NUCLEOTIDE SEQUENCE [LARGE SCALE GENOMIC DNA]</scope>
    <source>
        <strain evidence="2 3">AW1.3</strain>
    </source>
</reference>
<dbReference type="PATRIC" id="fig|562.7813.peg.3491"/>
<comment type="caution">
    <text evidence="2">The sequence shown here is derived from an EMBL/GenBank/DDBJ whole genome shotgun (WGS) entry which is preliminary data.</text>
</comment>
<dbReference type="RefSeq" id="WP_054623443.1">
    <property type="nucleotide sequence ID" value="NZ_JANIMM010000001.1"/>
</dbReference>
<evidence type="ECO:0000256" key="1">
    <source>
        <dbReference type="SAM" id="MobiDB-lite"/>
    </source>
</evidence>
<accession>A0A0P7PC34</accession>
<name>A0A0P7PC34_ECOLX</name>
<protein>
    <submittedName>
        <fullName evidence="2">Uncharacterized protein</fullName>
    </submittedName>
</protein>
<feature type="region of interest" description="Disordered" evidence="1">
    <location>
        <begin position="1"/>
        <end position="24"/>
    </location>
</feature>
<evidence type="ECO:0000313" key="3">
    <source>
        <dbReference type="Proteomes" id="UP000050556"/>
    </source>
</evidence>